<proteinExistence type="predicted"/>
<dbReference type="RefSeq" id="WP_072792657.1">
    <property type="nucleotide sequence ID" value="NZ_FQWM01000002.1"/>
</dbReference>
<evidence type="ECO:0008006" key="4">
    <source>
        <dbReference type="Google" id="ProtNLM"/>
    </source>
</evidence>
<evidence type="ECO:0000256" key="1">
    <source>
        <dbReference type="SAM" id="MobiDB-lite"/>
    </source>
</evidence>
<evidence type="ECO:0000313" key="2">
    <source>
        <dbReference type="EMBL" id="SHH03396.1"/>
    </source>
</evidence>
<keyword evidence="3" id="KW-1185">Reference proteome</keyword>
<gene>
    <name evidence="2" type="ORF">SAMN04488044_1881</name>
</gene>
<dbReference type="EMBL" id="FQWM01000002">
    <property type="protein sequence ID" value="SHH03396.1"/>
    <property type="molecule type" value="Genomic_DNA"/>
</dbReference>
<dbReference type="InterPro" id="IPR013783">
    <property type="entry name" value="Ig-like_fold"/>
</dbReference>
<dbReference type="Proteomes" id="UP000184211">
    <property type="component" value="Unassembled WGS sequence"/>
</dbReference>
<reference evidence="3" key="1">
    <citation type="submission" date="2016-11" db="EMBL/GenBank/DDBJ databases">
        <authorList>
            <person name="Varghese N."/>
            <person name="Submissions S."/>
        </authorList>
    </citation>
    <scope>NUCLEOTIDE SEQUENCE [LARGE SCALE GENOMIC DNA]</scope>
    <source>
        <strain evidence="3">DSM 28223</strain>
    </source>
</reference>
<organism evidence="2 3">
    <name type="scientific">Cognatishimia maritima</name>
    <dbReference type="NCBI Taxonomy" id="870908"/>
    <lineage>
        <taxon>Bacteria</taxon>
        <taxon>Pseudomonadati</taxon>
        <taxon>Pseudomonadota</taxon>
        <taxon>Alphaproteobacteria</taxon>
        <taxon>Rhodobacterales</taxon>
        <taxon>Paracoccaceae</taxon>
        <taxon>Cognatishimia</taxon>
    </lineage>
</organism>
<feature type="non-terminal residue" evidence="2">
    <location>
        <position position="422"/>
    </location>
</feature>
<evidence type="ECO:0000313" key="3">
    <source>
        <dbReference type="Proteomes" id="UP000184211"/>
    </source>
</evidence>
<dbReference type="SUPFAM" id="SSF117074">
    <property type="entry name" value="Hypothetical protein PA1324"/>
    <property type="match status" value="1"/>
</dbReference>
<name>A0A1M5PNT5_9RHOB</name>
<accession>A0A1M5PNT5</accession>
<protein>
    <recommendedName>
        <fullName evidence="4">SD-repeat containing protein B domain-containing protein</fullName>
    </recommendedName>
</protein>
<feature type="region of interest" description="Disordered" evidence="1">
    <location>
        <begin position="55"/>
        <end position="76"/>
    </location>
</feature>
<sequence>MPTYSELINGTTYHDLSTRYGDEAEINGALFLTQSPETSAGTGLIQAFVRVQADGDEDGFNTDDRPLQNDENSSPSFTKSLTLDQVPIIEIDGVEYYEFRLDINQKNSDPLLSLDELQVYVSPDDDYGTTLTELQSEADLVYDMDGLGDTSVLLDYSLQAGSGKSDMFFYVPVSNFEAELGENYDASSTYVVLYSEFGTTGELVDTDSDGVGPDEDLSGNYATNDGFEEWSVSKDFEGPMISGYKWNDVDGDGIWDEGEEALSGWKIDYEYTVGNGANAVLVVGTTTTSDGTTDVNGDGILDDVGSYYIPLEGGSNQNYSITITEFQQDGWQVTYDGDGTLDGSTVVSINKNDIPDNVPNGDFEVTEKMNFGNFKNFNITGYKWDDTDGDGVWDAGETGIENWTIYLDSNNDGVADKTTTTD</sequence>
<dbReference type="AlphaFoldDB" id="A0A1M5PNT5"/>
<dbReference type="OrthoDB" id="7877320at2"/>
<dbReference type="Gene3D" id="2.60.40.10">
    <property type="entry name" value="Immunoglobulins"/>
    <property type="match status" value="2"/>
</dbReference>